<feature type="non-terminal residue" evidence="1">
    <location>
        <position position="80"/>
    </location>
</feature>
<organism evidence="1 2">
    <name type="scientific">Symbiodinium necroappetens</name>
    <dbReference type="NCBI Taxonomy" id="1628268"/>
    <lineage>
        <taxon>Eukaryota</taxon>
        <taxon>Sar</taxon>
        <taxon>Alveolata</taxon>
        <taxon>Dinophyceae</taxon>
        <taxon>Suessiales</taxon>
        <taxon>Symbiodiniaceae</taxon>
        <taxon>Symbiodinium</taxon>
    </lineage>
</organism>
<reference evidence="1" key="1">
    <citation type="submission" date="2021-02" db="EMBL/GenBank/DDBJ databases">
        <authorList>
            <person name="Dougan E. K."/>
            <person name="Rhodes N."/>
            <person name="Thang M."/>
            <person name="Chan C."/>
        </authorList>
    </citation>
    <scope>NUCLEOTIDE SEQUENCE</scope>
</reference>
<sequence length="80" mass="8668">MAGGSTILELKHHVLNGRLAQAKKLIAASQISLEDVADEDGNTPLHWLAHALQATPEATDQEMLTFLLQNAAPKNRQNSL</sequence>
<evidence type="ECO:0000313" key="1">
    <source>
        <dbReference type="EMBL" id="CAE7944081.1"/>
    </source>
</evidence>
<keyword evidence="2" id="KW-1185">Reference proteome</keyword>
<protein>
    <submittedName>
        <fullName evidence="1">Uncharacterized protein</fullName>
    </submittedName>
</protein>
<evidence type="ECO:0000313" key="2">
    <source>
        <dbReference type="Proteomes" id="UP000601435"/>
    </source>
</evidence>
<gene>
    <name evidence="1" type="ORF">SNEC2469_LOCUS35252</name>
</gene>
<dbReference type="AlphaFoldDB" id="A0A813CGZ2"/>
<dbReference type="Gene3D" id="1.25.40.20">
    <property type="entry name" value="Ankyrin repeat-containing domain"/>
    <property type="match status" value="1"/>
</dbReference>
<dbReference type="InterPro" id="IPR036770">
    <property type="entry name" value="Ankyrin_rpt-contain_sf"/>
</dbReference>
<accession>A0A813CGZ2</accession>
<name>A0A813CGZ2_9DINO</name>
<comment type="caution">
    <text evidence="1">The sequence shown here is derived from an EMBL/GenBank/DDBJ whole genome shotgun (WGS) entry which is preliminary data.</text>
</comment>
<proteinExistence type="predicted"/>
<dbReference type="Proteomes" id="UP000601435">
    <property type="component" value="Unassembled WGS sequence"/>
</dbReference>
<dbReference type="OrthoDB" id="6718656at2759"/>
<dbReference type="EMBL" id="CAJNJA010101085">
    <property type="protein sequence ID" value="CAE7944081.1"/>
    <property type="molecule type" value="Genomic_DNA"/>
</dbReference>